<proteinExistence type="predicted"/>
<dbReference type="AlphaFoldDB" id="A0A0P7ACW2"/>
<gene>
    <name evidence="1" type="ORF">I595_3610</name>
</gene>
<evidence type="ECO:0000313" key="2">
    <source>
        <dbReference type="Proteomes" id="UP000050280"/>
    </source>
</evidence>
<dbReference type="OrthoDB" id="1157940at2"/>
<accession>A0A0P7ACW2</accession>
<name>A0A0P7ACW2_9FLAO</name>
<protein>
    <submittedName>
        <fullName evidence="1">Membrane protein</fullName>
    </submittedName>
</protein>
<organism evidence="1 2">
    <name type="scientific">Croceitalea dokdonensis DOKDO 023</name>
    <dbReference type="NCBI Taxonomy" id="1300341"/>
    <lineage>
        <taxon>Bacteria</taxon>
        <taxon>Pseudomonadati</taxon>
        <taxon>Bacteroidota</taxon>
        <taxon>Flavobacteriia</taxon>
        <taxon>Flavobacteriales</taxon>
        <taxon>Flavobacteriaceae</taxon>
        <taxon>Croceitalea</taxon>
    </lineage>
</organism>
<comment type="caution">
    <text evidence="1">The sequence shown here is derived from an EMBL/GenBank/DDBJ whole genome shotgun (WGS) entry which is preliminary data.</text>
</comment>
<reference evidence="1 2" key="1">
    <citation type="submission" date="2015-09" db="EMBL/GenBank/DDBJ databases">
        <title>Genome sequence of the marine flavobacterium Croceitalea dokdonensis DOKDO 023 that contains proton- and sodium-pumping rhodopsins.</title>
        <authorList>
            <person name="Kwon S.-K."/>
            <person name="Lee H.K."/>
            <person name="Kwak M.-J."/>
            <person name="Kim J.F."/>
        </authorList>
    </citation>
    <scope>NUCLEOTIDE SEQUENCE [LARGE SCALE GENOMIC DNA]</scope>
    <source>
        <strain evidence="1 2">DOKDO 023</strain>
    </source>
</reference>
<keyword evidence="2" id="KW-1185">Reference proteome</keyword>
<dbReference type="Proteomes" id="UP000050280">
    <property type="component" value="Unassembled WGS sequence"/>
</dbReference>
<dbReference type="RefSeq" id="WP_054560550.1">
    <property type="nucleotide sequence ID" value="NZ_LDJX01000011.1"/>
</dbReference>
<dbReference type="InterPro" id="IPR027375">
    <property type="entry name" value="DKNYY"/>
</dbReference>
<dbReference type="EMBL" id="LDJX01000011">
    <property type="protein sequence ID" value="KPM30314.1"/>
    <property type="molecule type" value="Genomic_DNA"/>
</dbReference>
<sequence>MKEVKLRTKQVLGLLLAPLLWLFNSCSPIGDAVDKDRSNNYYFGKGKKDIFYSRGGNWFALGKTALNADVPSFKVLGAEIARDKNHLYYQSVIVDASSLDMKSLFTTNGPYADNLLMDKNGVFYIAYEKTKDYAAIAKPIKNADPNTFQRKDFNWANDHQNWYYRNQLIAVHYDSFDVLSEFFSKDRSNAYYHYGDVFQDLEAHYPTFDIMEHKNYAMDKETVYFMNYDATDNFKNTKVIKIVSEGQKPKFLSEVFLTIGEKVYCNGNLLDITTSEAEVVGEFYLKNKSKVYYFDQLLEDADATTFTENEKGFIGDTTSFYRGTERFRLDKEK</sequence>
<evidence type="ECO:0000313" key="1">
    <source>
        <dbReference type="EMBL" id="KPM30314.1"/>
    </source>
</evidence>
<dbReference type="STRING" id="1300341.I595_3610"/>
<dbReference type="Pfam" id="PF13644">
    <property type="entry name" value="DKNYY"/>
    <property type="match status" value="1"/>
</dbReference>